<proteinExistence type="predicted"/>
<gene>
    <name evidence="1" type="ORF">RHMOL_Rhmol13G0047800</name>
</gene>
<organism evidence="1 2">
    <name type="scientific">Rhododendron molle</name>
    <name type="common">Chinese azalea</name>
    <name type="synonym">Azalea mollis</name>
    <dbReference type="NCBI Taxonomy" id="49168"/>
    <lineage>
        <taxon>Eukaryota</taxon>
        <taxon>Viridiplantae</taxon>
        <taxon>Streptophyta</taxon>
        <taxon>Embryophyta</taxon>
        <taxon>Tracheophyta</taxon>
        <taxon>Spermatophyta</taxon>
        <taxon>Magnoliopsida</taxon>
        <taxon>eudicotyledons</taxon>
        <taxon>Gunneridae</taxon>
        <taxon>Pentapetalae</taxon>
        <taxon>asterids</taxon>
        <taxon>Ericales</taxon>
        <taxon>Ericaceae</taxon>
        <taxon>Ericoideae</taxon>
        <taxon>Rhodoreae</taxon>
        <taxon>Rhododendron</taxon>
    </lineage>
</organism>
<reference evidence="1" key="1">
    <citation type="submission" date="2022-02" db="EMBL/GenBank/DDBJ databases">
        <title>Plant Genome Project.</title>
        <authorList>
            <person name="Zhang R.-G."/>
        </authorList>
    </citation>
    <scope>NUCLEOTIDE SEQUENCE</scope>
    <source>
        <strain evidence="1">AT1</strain>
    </source>
</reference>
<dbReference type="EMBL" id="CM046400">
    <property type="protein sequence ID" value="KAI8523099.1"/>
    <property type="molecule type" value="Genomic_DNA"/>
</dbReference>
<protein>
    <submittedName>
        <fullName evidence="1">Uncharacterized protein</fullName>
    </submittedName>
</protein>
<comment type="caution">
    <text evidence="1">The sequence shown here is derived from an EMBL/GenBank/DDBJ whole genome shotgun (WGS) entry which is preliminary data.</text>
</comment>
<evidence type="ECO:0000313" key="1">
    <source>
        <dbReference type="EMBL" id="KAI8523099.1"/>
    </source>
</evidence>
<dbReference type="Proteomes" id="UP001062846">
    <property type="component" value="Chromosome 13"/>
</dbReference>
<keyword evidence="2" id="KW-1185">Reference proteome</keyword>
<evidence type="ECO:0000313" key="2">
    <source>
        <dbReference type="Proteomes" id="UP001062846"/>
    </source>
</evidence>
<accession>A0ACC0L3Z2</accession>
<name>A0ACC0L3Z2_RHOML</name>
<sequence>MAAAPDQVTVDAFLDVIRGAITAGTLTIPPVHVPPDQAPIIPPQLFIKQGLNELDLGHRARISRRQFVTSR</sequence>